<proteinExistence type="predicted"/>
<protein>
    <submittedName>
        <fullName evidence="2">Uncharacterized protein</fullName>
    </submittedName>
</protein>
<gene>
    <name evidence="2" type="ORF">Mal48_15560</name>
</gene>
<evidence type="ECO:0000313" key="2">
    <source>
        <dbReference type="EMBL" id="QDT32313.1"/>
    </source>
</evidence>
<keyword evidence="3" id="KW-1185">Reference proteome</keyword>
<evidence type="ECO:0000313" key="3">
    <source>
        <dbReference type="Proteomes" id="UP000315724"/>
    </source>
</evidence>
<sequence>MTTASRKSVIAAYQRRVEAEITHPIFCDKISYRLTLEIQAPFVFNLSKQIAMGAVQTGNYLSPADRPNPGKGRNRQPWKDRSAEDVCESSTLA</sequence>
<organism evidence="2 3">
    <name type="scientific">Thalassoglobus polymorphus</name>
    <dbReference type="NCBI Taxonomy" id="2527994"/>
    <lineage>
        <taxon>Bacteria</taxon>
        <taxon>Pseudomonadati</taxon>
        <taxon>Planctomycetota</taxon>
        <taxon>Planctomycetia</taxon>
        <taxon>Planctomycetales</taxon>
        <taxon>Planctomycetaceae</taxon>
        <taxon>Thalassoglobus</taxon>
    </lineage>
</organism>
<dbReference type="AlphaFoldDB" id="A0A517QL14"/>
<dbReference type="EMBL" id="CP036267">
    <property type="protein sequence ID" value="QDT32313.1"/>
    <property type="molecule type" value="Genomic_DNA"/>
</dbReference>
<accession>A0A517QL14</accession>
<dbReference type="KEGG" id="tpol:Mal48_15560"/>
<name>A0A517QL14_9PLAN</name>
<feature type="region of interest" description="Disordered" evidence="1">
    <location>
        <begin position="59"/>
        <end position="93"/>
    </location>
</feature>
<reference evidence="2 3" key="1">
    <citation type="submission" date="2019-02" db="EMBL/GenBank/DDBJ databases">
        <title>Deep-cultivation of Planctomycetes and their phenomic and genomic characterization uncovers novel biology.</title>
        <authorList>
            <person name="Wiegand S."/>
            <person name="Jogler M."/>
            <person name="Boedeker C."/>
            <person name="Pinto D."/>
            <person name="Vollmers J."/>
            <person name="Rivas-Marin E."/>
            <person name="Kohn T."/>
            <person name="Peeters S.H."/>
            <person name="Heuer A."/>
            <person name="Rast P."/>
            <person name="Oberbeckmann S."/>
            <person name="Bunk B."/>
            <person name="Jeske O."/>
            <person name="Meyerdierks A."/>
            <person name="Storesund J.E."/>
            <person name="Kallscheuer N."/>
            <person name="Luecker S."/>
            <person name="Lage O.M."/>
            <person name="Pohl T."/>
            <person name="Merkel B.J."/>
            <person name="Hornburger P."/>
            <person name="Mueller R.-W."/>
            <person name="Bruemmer F."/>
            <person name="Labrenz M."/>
            <person name="Spormann A.M."/>
            <person name="Op den Camp H."/>
            <person name="Overmann J."/>
            <person name="Amann R."/>
            <person name="Jetten M.S.M."/>
            <person name="Mascher T."/>
            <person name="Medema M.H."/>
            <person name="Devos D.P."/>
            <person name="Kaster A.-K."/>
            <person name="Ovreas L."/>
            <person name="Rohde M."/>
            <person name="Galperin M.Y."/>
            <person name="Jogler C."/>
        </authorList>
    </citation>
    <scope>NUCLEOTIDE SEQUENCE [LARGE SCALE GENOMIC DNA]</scope>
    <source>
        <strain evidence="2 3">Mal48</strain>
    </source>
</reference>
<dbReference type="Proteomes" id="UP000315724">
    <property type="component" value="Chromosome"/>
</dbReference>
<dbReference type="RefSeq" id="WP_145197487.1">
    <property type="nucleotide sequence ID" value="NZ_CP036267.1"/>
</dbReference>
<evidence type="ECO:0000256" key="1">
    <source>
        <dbReference type="SAM" id="MobiDB-lite"/>
    </source>
</evidence>